<organism evidence="5">
    <name type="scientific">Ananas comosus var. bracteatus</name>
    <name type="common">red pineapple</name>
    <dbReference type="NCBI Taxonomy" id="296719"/>
    <lineage>
        <taxon>Eukaryota</taxon>
        <taxon>Viridiplantae</taxon>
        <taxon>Streptophyta</taxon>
        <taxon>Embryophyta</taxon>
        <taxon>Tracheophyta</taxon>
        <taxon>Spermatophyta</taxon>
        <taxon>Magnoliopsida</taxon>
        <taxon>Liliopsida</taxon>
        <taxon>Poales</taxon>
        <taxon>Bromeliaceae</taxon>
        <taxon>Bromelioideae</taxon>
        <taxon>Ananas</taxon>
    </lineage>
</organism>
<dbReference type="InterPro" id="IPR002156">
    <property type="entry name" value="RNaseH_domain"/>
</dbReference>
<name>A0A6V7NHV8_ANACO</name>
<dbReference type="SUPFAM" id="SSF53098">
    <property type="entry name" value="Ribonuclease H-like"/>
    <property type="match status" value="1"/>
</dbReference>
<dbReference type="GO" id="GO:0003676">
    <property type="term" value="F:nucleic acid binding"/>
    <property type="evidence" value="ECO:0007669"/>
    <property type="project" value="InterPro"/>
</dbReference>
<dbReference type="InterPro" id="IPR005135">
    <property type="entry name" value="Endo/exonuclease/phosphatase"/>
</dbReference>
<dbReference type="InterPro" id="IPR036691">
    <property type="entry name" value="Endo/exonu/phosph_ase_sf"/>
</dbReference>
<dbReference type="GO" id="GO:0004523">
    <property type="term" value="F:RNA-DNA hybrid ribonuclease activity"/>
    <property type="evidence" value="ECO:0007669"/>
    <property type="project" value="InterPro"/>
</dbReference>
<accession>A0A6V7NHV8</accession>
<dbReference type="SUPFAM" id="SSF117281">
    <property type="entry name" value="Kelch motif"/>
    <property type="match status" value="1"/>
</dbReference>
<evidence type="ECO:0000259" key="4">
    <source>
        <dbReference type="PROSITE" id="PS50878"/>
    </source>
</evidence>
<proteinExistence type="predicted"/>
<feature type="compositionally biased region" description="Acidic residues" evidence="3">
    <location>
        <begin position="395"/>
        <end position="414"/>
    </location>
</feature>
<dbReference type="Gene3D" id="3.30.420.10">
    <property type="entry name" value="Ribonuclease H-like superfamily/Ribonuclease H"/>
    <property type="match status" value="1"/>
</dbReference>
<dbReference type="Pfam" id="PF14111">
    <property type="entry name" value="DUF4283"/>
    <property type="match status" value="1"/>
</dbReference>
<evidence type="ECO:0000256" key="3">
    <source>
        <dbReference type="SAM" id="MobiDB-lite"/>
    </source>
</evidence>
<dbReference type="SUPFAM" id="SSF56672">
    <property type="entry name" value="DNA/RNA polymerases"/>
    <property type="match status" value="1"/>
</dbReference>
<feature type="region of interest" description="Disordered" evidence="3">
    <location>
        <begin position="428"/>
        <end position="452"/>
    </location>
</feature>
<dbReference type="InterPro" id="IPR012337">
    <property type="entry name" value="RNaseH-like_sf"/>
</dbReference>
<feature type="region of interest" description="Disordered" evidence="3">
    <location>
        <begin position="284"/>
        <end position="414"/>
    </location>
</feature>
<dbReference type="InterPro" id="IPR000477">
    <property type="entry name" value="RT_dom"/>
</dbReference>
<sequence length="2006" mass="226144">MTGPMSPALRRGSQNLPPSPSPPTVSSLPESEVPPPQRTSWAAIVSGKRPQATKGGLIPDEVLDRLKASIADCVEVDESILESARAKWRLALFGKFLGKPPSLNTLRNALAKIWQTKEPFHVTDMAEGFYAFRFSNELDMSYVLTEGPWTINGQAIHLIRWRDNFQPSDDAINVAPVWIQLHNLPFEYWEVDALLPIAAYFGRPLRVDETTIFVDRGRYARICVELDLSTSLKRGVWVGTPDQRKFVSVLYENLPLFCYTCGIVGHRAELCHYRKEGEAKLAAEVKEKSTSTESRPSAETPILEDEAFGPWLTARRRRRGARRESSTGVQNPNFSVDLPTKKTQNGGGNTSCGPSNLSLPYANKPNGKSSEGYKPSSISHMGAVQEVSKALQVQSEEEEESDSEEEDVGMDEDYSTDLVVGASIKRTESHLTGQDDDSSMELDQGSSKKGIRSESIARAMGRNWRFQSIDAVGRSGGILMAWRDDAGLVTCIQRSRQALHAIITIDNGPTWVLSSVYSSVKLSEQRKLWKELEKIGGLNLPWLTCGDFNAICSPDDKLGGKPFSFSPKNRAFSEFISTSGIIDLGFEGPAFTWCNNQDIRSRVWVRLDRAFANPDWISLFPGVRVKHLVRAASDHAPLLIMVKEDEIQGRRPFRFEAFWFEYDECGKVVERTWQSAAKGNPLHSFTHRVCNLRRALLNWNKEGVGNLETNLISTAADINYYESLEANSSISQNDIVKLNSLYNKHNALLRQINTKWWQKARIRWAQNGDLNTKFFHNTTRIRRHRNRINFIKCSNGVHATNQVDIANEFCRFYLSLWMPNTRTDSMPVSWPDLPAISQENAEVLIKPIEDLEIKQALWSMPNGKAPGPDGLQAEFFKNYWDIVGLDLCKAIKHFFLHANLPKGWGQTYITLVPKKENPSRVADFRPISLCNVCYKIISKILVNRLKPLLPTLIGYEQAAFVAGRDISDNILAAQELAHTMVNNKKDHPMMIVKYDMEKAYDRVRWDSVTTVLSLMRFPIKWVNWIMACISSPTYAFIINGKASDWIQPAGGLRQGDPLSPYLFILIAQVLTSLLNEAQSCGSFTGIPVGDNSYLSHLMYADDILITGAISRRNCRGIEAILHKYECLSGQRVNKDKSALYLPDWLSARMKNMVTRWLNLPKGTMPFKYLGSQISGKRVKVEQSNFLVERVRSKLTSWKKNALSLAGRAILIRATLTAIPNYWMTASWIPDSVVDKITQIIRKFLWEKHGGKKGMHLIAWDNITKPLTEGGLSFRNLRKSREAFMARNALKLLNNINLPWVRIMKGKYGELDPWKNPKLTTTSWAWRALNYTVQAIKLGLQISISDGLNTNFLEHPWLFTTPFSKKPTFIATNIGEKVQHINQIIENGEWCYNSIEGLVGEDLVDAITNLQLGEGPDKWVWSLHPQGKARAGSVYSFLNGHTDNCWDGWKQLWGLAVAPRVKTFLWKYFWKRLPTKDFLQQRGLTQRAAQFMATSALHAEAIALLEALKEAIKRGISKAIVEIDSQNLFSYVSSQIEPPWRLQNIIDRCTSLAKHLQQCIFVKIYREANRAADYLASHALNSRSKLVFDPTSDLPIDFVRILFEDSADIWQWSELTSFGDLPSPREFAAASAIGNRKIVMYGGWDGKKWLSDVYILDTISLEWRELSVSGSVPPPRCGHSATMVEKRLLIFGGRGGAGPIMGDLWALKGVIEEENETPGWTQLKLPGQPPSARCGHTVTSGGHYLLLFGGHGTGGWLSRYDVYHNDCIILDRVSVQWKRLSTSDEPPPPRAYHSMTCIGSHYLLFGGFDGKTTFGDLWWLVPEDDPIAKRLQLTPSIPQESRTVMFLDGPSESMAKEVQTESPIVELQKRLGISFSSSKAQVNLVDEAEDKELIELSSRFSGESLLTRDQTACIQALREHWKRSPATSIQLQELGPLLRDYQRLTVHHHLGSFAFDLTSASSLLGYEVHRFFHLKGASQLRMDDIPALLNEYKELISNGEDHTLIAS</sequence>
<feature type="region of interest" description="Disordered" evidence="3">
    <location>
        <begin position="1"/>
        <end position="38"/>
    </location>
</feature>
<dbReference type="Pfam" id="PF13456">
    <property type="entry name" value="RVT_3"/>
    <property type="match status" value="1"/>
</dbReference>
<evidence type="ECO:0000256" key="2">
    <source>
        <dbReference type="ARBA" id="ARBA00022737"/>
    </source>
</evidence>
<dbReference type="InterPro" id="IPR036397">
    <property type="entry name" value="RNaseH_sf"/>
</dbReference>
<reference evidence="5" key="1">
    <citation type="submission" date="2020-07" db="EMBL/GenBank/DDBJ databases">
        <authorList>
            <person name="Lin J."/>
        </authorList>
    </citation>
    <scope>NUCLEOTIDE SEQUENCE</scope>
</reference>
<evidence type="ECO:0000256" key="1">
    <source>
        <dbReference type="ARBA" id="ARBA00022441"/>
    </source>
</evidence>
<gene>
    <name evidence="5" type="ORF">CB5_LOCUS1294</name>
</gene>
<dbReference type="Gene3D" id="2.120.10.80">
    <property type="entry name" value="Kelch-type beta propeller"/>
    <property type="match status" value="2"/>
</dbReference>
<protein>
    <recommendedName>
        <fullName evidence="4">Reverse transcriptase domain-containing protein</fullName>
    </recommendedName>
</protein>
<dbReference type="CDD" id="cd06222">
    <property type="entry name" value="RNase_H_like"/>
    <property type="match status" value="1"/>
</dbReference>
<dbReference type="InterPro" id="IPR043502">
    <property type="entry name" value="DNA/RNA_pol_sf"/>
</dbReference>
<dbReference type="PROSITE" id="PS50878">
    <property type="entry name" value="RT_POL"/>
    <property type="match status" value="1"/>
</dbReference>
<dbReference type="Pfam" id="PF24681">
    <property type="entry name" value="Kelch_KLHDC2_KLHL20_DRC7"/>
    <property type="match status" value="1"/>
</dbReference>
<dbReference type="InterPro" id="IPR026960">
    <property type="entry name" value="RVT-Znf"/>
</dbReference>
<dbReference type="PANTHER" id="PTHR46647:SF1">
    <property type="entry name" value="RAB9 EFFECTOR PROTEIN WITH KELCH MOTIFS"/>
    <property type="match status" value="1"/>
</dbReference>
<dbReference type="Pfam" id="PF03372">
    <property type="entry name" value="Exo_endo_phos"/>
    <property type="match status" value="1"/>
</dbReference>
<dbReference type="Gene3D" id="3.60.10.10">
    <property type="entry name" value="Endonuclease/exonuclease/phosphatase"/>
    <property type="match status" value="1"/>
</dbReference>
<dbReference type="InterPro" id="IPR044730">
    <property type="entry name" value="RNase_H-like_dom_plant"/>
</dbReference>
<dbReference type="CDD" id="cd01650">
    <property type="entry name" value="RT_nLTR_like"/>
    <property type="match status" value="1"/>
</dbReference>
<feature type="domain" description="Reverse transcriptase" evidence="4">
    <location>
        <begin position="893"/>
        <end position="1173"/>
    </location>
</feature>
<evidence type="ECO:0000313" key="5">
    <source>
        <dbReference type="EMBL" id="CAD1818083.1"/>
    </source>
</evidence>
<dbReference type="InterPro" id="IPR052124">
    <property type="entry name" value="Rab9_kelch_effector"/>
</dbReference>
<dbReference type="EMBL" id="LR862138">
    <property type="protein sequence ID" value="CAD1818083.1"/>
    <property type="molecule type" value="Genomic_DNA"/>
</dbReference>
<dbReference type="Pfam" id="PF00078">
    <property type="entry name" value="RVT_1"/>
    <property type="match status" value="1"/>
</dbReference>
<keyword evidence="2" id="KW-0677">Repeat</keyword>
<keyword evidence="1" id="KW-0880">Kelch repeat</keyword>
<dbReference type="InterPro" id="IPR025558">
    <property type="entry name" value="DUF4283"/>
</dbReference>
<dbReference type="PANTHER" id="PTHR46647">
    <property type="entry name" value="RAB9 EFFECTOR PROTEIN WITH KELCH MOTIFS"/>
    <property type="match status" value="1"/>
</dbReference>
<dbReference type="Pfam" id="PF13966">
    <property type="entry name" value="zf-RVT"/>
    <property type="match status" value="1"/>
</dbReference>
<dbReference type="SUPFAM" id="SSF56219">
    <property type="entry name" value="DNase I-like"/>
    <property type="match status" value="1"/>
</dbReference>
<dbReference type="InterPro" id="IPR015915">
    <property type="entry name" value="Kelch-typ_b-propeller"/>
</dbReference>